<reference evidence="2 3" key="1">
    <citation type="submission" date="2021-07" db="EMBL/GenBank/DDBJ databases">
        <title>Whole Genome Sequence of Nocardia Iowensis.</title>
        <authorList>
            <person name="Lamm A."/>
            <person name="Collins-Fairclough A.M."/>
            <person name="Bunk B."/>
            <person name="Sproer C."/>
        </authorList>
    </citation>
    <scope>NUCLEOTIDE SEQUENCE [LARGE SCALE GENOMIC DNA]</scope>
    <source>
        <strain evidence="2 3">NRRL 5646</strain>
    </source>
</reference>
<feature type="transmembrane region" description="Helical" evidence="1">
    <location>
        <begin position="43"/>
        <end position="61"/>
    </location>
</feature>
<proteinExistence type="predicted"/>
<dbReference type="EMBL" id="CP078145">
    <property type="protein sequence ID" value="QXN88945.1"/>
    <property type="molecule type" value="Genomic_DNA"/>
</dbReference>
<dbReference type="Proteomes" id="UP000694257">
    <property type="component" value="Chromosome"/>
</dbReference>
<evidence type="ECO:0000256" key="1">
    <source>
        <dbReference type="SAM" id="Phobius"/>
    </source>
</evidence>
<name>A0ABX8RH65_NOCIO</name>
<feature type="transmembrane region" description="Helical" evidence="1">
    <location>
        <begin position="152"/>
        <end position="169"/>
    </location>
</feature>
<feature type="transmembrane region" description="Helical" evidence="1">
    <location>
        <begin position="73"/>
        <end position="98"/>
    </location>
</feature>
<feature type="transmembrane region" description="Helical" evidence="1">
    <location>
        <begin position="12"/>
        <end position="31"/>
    </location>
</feature>
<protein>
    <recommendedName>
        <fullName evidence="4">Integral membrane protein</fullName>
    </recommendedName>
</protein>
<accession>A0ABX8RH65</accession>
<organism evidence="2 3">
    <name type="scientific">Nocardia iowensis</name>
    <dbReference type="NCBI Taxonomy" id="204891"/>
    <lineage>
        <taxon>Bacteria</taxon>
        <taxon>Bacillati</taxon>
        <taxon>Actinomycetota</taxon>
        <taxon>Actinomycetes</taxon>
        <taxon>Mycobacteriales</taxon>
        <taxon>Nocardiaceae</taxon>
        <taxon>Nocardia</taxon>
    </lineage>
</organism>
<evidence type="ECO:0000313" key="3">
    <source>
        <dbReference type="Proteomes" id="UP000694257"/>
    </source>
</evidence>
<evidence type="ECO:0000313" key="2">
    <source>
        <dbReference type="EMBL" id="QXN88945.1"/>
    </source>
</evidence>
<keyword evidence="1" id="KW-0472">Membrane</keyword>
<gene>
    <name evidence="2" type="ORF">KV110_25625</name>
</gene>
<feature type="transmembrane region" description="Helical" evidence="1">
    <location>
        <begin position="181"/>
        <end position="205"/>
    </location>
</feature>
<keyword evidence="3" id="KW-1185">Reference proteome</keyword>
<keyword evidence="1" id="KW-0812">Transmembrane</keyword>
<evidence type="ECO:0008006" key="4">
    <source>
        <dbReference type="Google" id="ProtNLM"/>
    </source>
</evidence>
<keyword evidence="1" id="KW-1133">Transmembrane helix</keyword>
<feature type="transmembrane region" description="Helical" evidence="1">
    <location>
        <begin position="118"/>
        <end position="140"/>
    </location>
</feature>
<dbReference type="RefSeq" id="WP_218469828.1">
    <property type="nucleotide sequence ID" value="NZ_BAABJN010000003.1"/>
</dbReference>
<sequence length="222" mass="23386">MDNTVIRRTTGAAGLAATLLMLVELPLYFVYGGPPPDWNIFTRSMFGLTGTMLLVVFMIGIPHLVRAAGPKSVWIGSISAAAGLMWLTVAAISTSLEVGAAIAAPDPIDPTIAVTGTYILYGSLSKLLIALFLVAFAFAITDTGLLPPWTRWSAFGLAAIHLAFVPSMYCGNDPANFYAANGWGTTATTGGLTILWLLAVSVTLLRTPADQFVISPISRAAH</sequence>